<sequence>MGIEFRDLRADEVECRVATCKSTGCSLLLYKDARCDMNILDETVGIMGWKRHHEMIAGNLFCTVELYDAEKGEWISKQDVGKESRSEKEKGQASDSFKRACFNLGIGRELYTAPFIWIAPGDVNIYEDRGKYGTRDNFRVSRMEIKDKKIVKLEIKNQRTEKVVFSRGYGKETTQEAQEPVGKQRISKEKQKSLLEFCDEKHLDIGKILDSYALKDISELNENQHATIIRVHAQCMKQWGADGWNA</sequence>
<organism evidence="1">
    <name type="scientific">Siphoviridae sp. ctX926</name>
    <dbReference type="NCBI Taxonomy" id="2826366"/>
    <lineage>
        <taxon>Viruses</taxon>
        <taxon>Duplodnaviria</taxon>
        <taxon>Heunggongvirae</taxon>
        <taxon>Uroviricota</taxon>
        <taxon>Caudoviricetes</taxon>
    </lineage>
</organism>
<accession>A0A8S5M1N8</accession>
<protein>
    <submittedName>
        <fullName evidence="1">Rad52/22 family double-strand break repair protein</fullName>
    </submittedName>
</protein>
<name>A0A8S5M1N8_9CAUD</name>
<dbReference type="EMBL" id="BK014793">
    <property type="protein sequence ID" value="DAD75967.1"/>
    <property type="molecule type" value="Genomic_DNA"/>
</dbReference>
<reference evidence="1" key="1">
    <citation type="journal article" date="2021" name="Proc. Natl. Acad. Sci. U.S.A.">
        <title>A Catalog of Tens of Thousands of Viruses from Human Metagenomes Reveals Hidden Associations with Chronic Diseases.</title>
        <authorList>
            <person name="Tisza M.J."/>
            <person name="Buck C.B."/>
        </authorList>
    </citation>
    <scope>NUCLEOTIDE SEQUENCE</scope>
    <source>
        <strain evidence="1">CtX926</strain>
    </source>
</reference>
<proteinExistence type="predicted"/>
<evidence type="ECO:0000313" key="1">
    <source>
        <dbReference type="EMBL" id="DAD75967.1"/>
    </source>
</evidence>